<evidence type="ECO:0000313" key="1">
    <source>
        <dbReference type="EMBL" id="CAE6432750.1"/>
    </source>
</evidence>
<dbReference type="AlphaFoldDB" id="A0A8H2XTR0"/>
<accession>A0A8H2XTR0</accession>
<protein>
    <submittedName>
        <fullName evidence="1">Uncharacterized protein</fullName>
    </submittedName>
</protein>
<dbReference type="Proteomes" id="UP000663853">
    <property type="component" value="Unassembled WGS sequence"/>
</dbReference>
<name>A0A8H2XTR0_9AGAM</name>
<comment type="caution">
    <text evidence="1">The sequence shown here is derived from an EMBL/GenBank/DDBJ whole genome shotgun (WGS) entry which is preliminary data.</text>
</comment>
<dbReference type="EMBL" id="CAJMXA010000486">
    <property type="protein sequence ID" value="CAE6432750.1"/>
    <property type="molecule type" value="Genomic_DNA"/>
</dbReference>
<gene>
    <name evidence="1" type="ORF">RDB_LOCUS26034</name>
</gene>
<sequence>MSHPPAKPRSFWAYLFTKEELIWHARRSGLPFANDEDFLAMLQYALHLYHRFEPLGPVRLYGAFINDEPGMAITLGYPHDELNDLPPALLSDVVHVLGEQPRRVTRVKLRGSRYTSPVEHEGRKWKDKINIYGKPEKRNCLWLDSVSARAFVSHTAGTMGTTA</sequence>
<reference evidence="1" key="1">
    <citation type="submission" date="2021-01" db="EMBL/GenBank/DDBJ databases">
        <authorList>
            <person name="Kaushik A."/>
        </authorList>
    </citation>
    <scope>NUCLEOTIDE SEQUENCE</scope>
    <source>
        <strain evidence="1">AG6-10EEA</strain>
    </source>
</reference>
<organism evidence="1 2">
    <name type="scientific">Rhizoctonia solani</name>
    <dbReference type="NCBI Taxonomy" id="456999"/>
    <lineage>
        <taxon>Eukaryota</taxon>
        <taxon>Fungi</taxon>
        <taxon>Dikarya</taxon>
        <taxon>Basidiomycota</taxon>
        <taxon>Agaricomycotina</taxon>
        <taxon>Agaricomycetes</taxon>
        <taxon>Cantharellales</taxon>
        <taxon>Ceratobasidiaceae</taxon>
        <taxon>Rhizoctonia</taxon>
    </lineage>
</organism>
<evidence type="ECO:0000313" key="2">
    <source>
        <dbReference type="Proteomes" id="UP000663853"/>
    </source>
</evidence>
<proteinExistence type="predicted"/>